<comment type="subcellular location">
    <subcellularLocation>
        <location evidence="1">Secreted</location>
    </subcellularLocation>
</comment>
<evidence type="ECO:0000256" key="9">
    <source>
        <dbReference type="SAM" id="MobiDB-lite"/>
    </source>
</evidence>
<evidence type="ECO:0000256" key="7">
    <source>
        <dbReference type="ARBA" id="ARBA00023157"/>
    </source>
</evidence>
<keyword evidence="6 11" id="KW-0732">Signal</keyword>
<keyword evidence="5" id="KW-0964">Secreted</keyword>
<evidence type="ECO:0000313" key="13">
    <source>
        <dbReference type="EMBL" id="KAF6318672.1"/>
    </source>
</evidence>
<evidence type="ECO:0000259" key="12">
    <source>
        <dbReference type="SMART" id="SM00199"/>
    </source>
</evidence>
<name>A0A7J7V0T0_PIPKU</name>
<keyword evidence="8" id="KW-0395">Inflammatory response</keyword>
<proteinExistence type="inferred from homology"/>
<feature type="compositionally biased region" description="Low complexity" evidence="9">
    <location>
        <begin position="207"/>
        <end position="287"/>
    </location>
</feature>
<dbReference type="GO" id="GO:0008009">
    <property type="term" value="F:chemokine activity"/>
    <property type="evidence" value="ECO:0007669"/>
    <property type="project" value="InterPro"/>
</dbReference>
<feature type="chain" id="PRO_5029651342" description="Chemokine interleukin-8-like domain-containing protein" evidence="11">
    <location>
        <begin position="25"/>
        <end position="433"/>
    </location>
</feature>
<accession>A0A7J7V0T0</accession>
<keyword evidence="10" id="KW-1133">Transmembrane helix</keyword>
<dbReference type="SUPFAM" id="SSF54117">
    <property type="entry name" value="Interleukin 8-like chemokines"/>
    <property type="match status" value="1"/>
</dbReference>
<feature type="compositionally biased region" description="Basic and acidic residues" evidence="9">
    <location>
        <begin position="130"/>
        <end position="139"/>
    </location>
</feature>
<feature type="compositionally biased region" description="Polar residues" evidence="9">
    <location>
        <begin position="162"/>
        <end position="203"/>
    </location>
</feature>
<keyword evidence="7" id="KW-1015">Disulfide bond</keyword>
<evidence type="ECO:0000256" key="10">
    <source>
        <dbReference type="SAM" id="Phobius"/>
    </source>
</evidence>
<dbReference type="PANTHER" id="PTHR12015:SF92">
    <property type="entry name" value="FRACTALKINE"/>
    <property type="match status" value="1"/>
</dbReference>
<dbReference type="AlphaFoldDB" id="A0A7J7V0T0"/>
<keyword evidence="10" id="KW-0812">Transmembrane</keyword>
<evidence type="ECO:0000256" key="8">
    <source>
        <dbReference type="ARBA" id="ARBA00023198"/>
    </source>
</evidence>
<feature type="compositionally biased region" description="Polar residues" evidence="9">
    <location>
        <begin position="142"/>
        <end position="154"/>
    </location>
</feature>
<evidence type="ECO:0000313" key="14">
    <source>
        <dbReference type="Proteomes" id="UP000558488"/>
    </source>
</evidence>
<feature type="transmembrane region" description="Helical" evidence="10">
    <location>
        <begin position="378"/>
        <end position="398"/>
    </location>
</feature>
<dbReference type="EMBL" id="JACAGB010000017">
    <property type="protein sequence ID" value="KAF6318672.1"/>
    <property type="molecule type" value="Genomic_DNA"/>
</dbReference>
<keyword evidence="3" id="KW-0145">Chemotaxis</keyword>
<dbReference type="PRINTS" id="PR01721">
    <property type="entry name" value="FRACTALKINE"/>
</dbReference>
<dbReference type="InterPro" id="IPR039809">
    <property type="entry name" value="Chemokine_b/g/d"/>
</dbReference>
<organism evidence="13 14">
    <name type="scientific">Pipistrellus kuhlii</name>
    <name type="common">Kuhl's pipistrelle</name>
    <dbReference type="NCBI Taxonomy" id="59472"/>
    <lineage>
        <taxon>Eukaryota</taxon>
        <taxon>Metazoa</taxon>
        <taxon>Chordata</taxon>
        <taxon>Craniata</taxon>
        <taxon>Vertebrata</taxon>
        <taxon>Euteleostomi</taxon>
        <taxon>Mammalia</taxon>
        <taxon>Eutheria</taxon>
        <taxon>Laurasiatheria</taxon>
        <taxon>Chiroptera</taxon>
        <taxon>Yangochiroptera</taxon>
        <taxon>Vespertilionidae</taxon>
        <taxon>Pipistrellus</taxon>
    </lineage>
</organism>
<protein>
    <recommendedName>
        <fullName evidence="12">Chemokine interleukin-8-like domain-containing protein</fullName>
    </recommendedName>
</protein>
<dbReference type="FunFam" id="2.40.50.40:FF:000012">
    <property type="entry name" value="C-C motif chemokine"/>
    <property type="match status" value="1"/>
</dbReference>
<reference evidence="13 14" key="1">
    <citation type="journal article" date="2020" name="Nature">
        <title>Six reference-quality genomes reveal evolution of bat adaptations.</title>
        <authorList>
            <person name="Jebb D."/>
            <person name="Huang Z."/>
            <person name="Pippel M."/>
            <person name="Hughes G.M."/>
            <person name="Lavrichenko K."/>
            <person name="Devanna P."/>
            <person name="Winkler S."/>
            <person name="Jermiin L.S."/>
            <person name="Skirmuntt E.C."/>
            <person name="Katzourakis A."/>
            <person name="Burkitt-Gray L."/>
            <person name="Ray D.A."/>
            <person name="Sullivan K.A.M."/>
            <person name="Roscito J.G."/>
            <person name="Kirilenko B.M."/>
            <person name="Davalos L.M."/>
            <person name="Corthals A.P."/>
            <person name="Power M.L."/>
            <person name="Jones G."/>
            <person name="Ransome R.D."/>
            <person name="Dechmann D.K.N."/>
            <person name="Locatelli A.G."/>
            <person name="Puechmaille S.J."/>
            <person name="Fedrigo O."/>
            <person name="Jarvis E.D."/>
            <person name="Hiller M."/>
            <person name="Vernes S.C."/>
            <person name="Myers E.W."/>
            <person name="Teeling E.C."/>
        </authorList>
    </citation>
    <scope>NUCLEOTIDE SEQUENCE [LARGE SCALE GENOMIC DNA]</scope>
    <source>
        <strain evidence="13">MPipKuh1</strain>
        <tissue evidence="13">Flight muscle</tissue>
    </source>
</reference>
<dbReference type="GO" id="GO:0061844">
    <property type="term" value="P:antimicrobial humoral immune response mediated by antimicrobial peptide"/>
    <property type="evidence" value="ECO:0007669"/>
    <property type="project" value="TreeGrafter"/>
</dbReference>
<dbReference type="InterPro" id="IPR001811">
    <property type="entry name" value="Chemokine_IL8-like_dom"/>
</dbReference>
<feature type="compositionally biased region" description="Low complexity" evidence="9">
    <location>
        <begin position="303"/>
        <end position="314"/>
    </location>
</feature>
<evidence type="ECO:0000256" key="3">
    <source>
        <dbReference type="ARBA" id="ARBA00022500"/>
    </source>
</evidence>
<dbReference type="Proteomes" id="UP000558488">
    <property type="component" value="Unassembled WGS sequence"/>
</dbReference>
<feature type="signal peptide" evidence="11">
    <location>
        <begin position="1"/>
        <end position="24"/>
    </location>
</feature>
<dbReference type="GO" id="GO:0005615">
    <property type="term" value="C:extracellular space"/>
    <property type="evidence" value="ECO:0007669"/>
    <property type="project" value="UniProtKB-KW"/>
</dbReference>
<dbReference type="GO" id="GO:0048020">
    <property type="term" value="F:CCR chemokine receptor binding"/>
    <property type="evidence" value="ECO:0007669"/>
    <property type="project" value="TreeGrafter"/>
</dbReference>
<gene>
    <name evidence="13" type="ORF">mPipKuh1_008654</name>
</gene>
<keyword evidence="4" id="KW-0202">Cytokine</keyword>
<feature type="region of interest" description="Disordered" evidence="9">
    <location>
        <begin position="93"/>
        <end position="370"/>
    </location>
</feature>
<dbReference type="Pfam" id="PF00048">
    <property type="entry name" value="IL8"/>
    <property type="match status" value="1"/>
</dbReference>
<evidence type="ECO:0000256" key="6">
    <source>
        <dbReference type="ARBA" id="ARBA00022729"/>
    </source>
</evidence>
<dbReference type="InterPro" id="IPR036048">
    <property type="entry name" value="Interleukin_8-like_sf"/>
</dbReference>
<dbReference type="GO" id="GO:0030335">
    <property type="term" value="P:positive regulation of cell migration"/>
    <property type="evidence" value="ECO:0007669"/>
    <property type="project" value="TreeGrafter"/>
</dbReference>
<sequence>MAFHPLSWLLHLAVLCPLVLLLAGQQHASNKCSNDCKVMTKEIPRDRLASYQRTEPSCRKRAIILTTRKNRTFCADPKEKWVQEAMEYLDRKAGPSSEKLTGPIIAPAITGTTKTTNTTATSWQSSYQPRVDHRAEGKASEAASTQTPPTQALPTDPPSTQVPPTQASSTQAPSTQAPSTQVLPTDPPSTQAPSTQAPSTQALLTDPPSTQAPPTQAPSTQAPSTQAPPTQTPSTQVLPTDAPSTQAPPTQTPSTQAPPIQALPSDTPSSQAPPTQAPSTQAPLTQALPTQAGSIQNPPTDTPSPQAASPQAPAIPHTAPDPGQDLTLPQSPLGSRPAHPDAVTGPRVSAAPSKEQGSSDGQRQDDFPTTPEATRRQAVGLLAFLGLLFCLGVATLTYQRLQGCPRGAVGDMVEGLRYVPRSCGSNSYVLVPV</sequence>
<dbReference type="GO" id="GO:0070098">
    <property type="term" value="P:chemokine-mediated signaling pathway"/>
    <property type="evidence" value="ECO:0007669"/>
    <property type="project" value="TreeGrafter"/>
</dbReference>
<feature type="domain" description="Chemokine interleukin-8-like" evidence="12">
    <location>
        <begin position="33"/>
        <end position="89"/>
    </location>
</feature>
<evidence type="ECO:0000256" key="2">
    <source>
        <dbReference type="ARBA" id="ARBA00010868"/>
    </source>
</evidence>
<dbReference type="GO" id="GO:0048245">
    <property type="term" value="P:eosinophil chemotaxis"/>
    <property type="evidence" value="ECO:0007669"/>
    <property type="project" value="TreeGrafter"/>
</dbReference>
<evidence type="ECO:0000256" key="4">
    <source>
        <dbReference type="ARBA" id="ARBA00022514"/>
    </source>
</evidence>
<evidence type="ECO:0000256" key="11">
    <source>
        <dbReference type="SAM" id="SignalP"/>
    </source>
</evidence>
<evidence type="ECO:0000256" key="1">
    <source>
        <dbReference type="ARBA" id="ARBA00004613"/>
    </source>
</evidence>
<dbReference type="GO" id="GO:0006954">
    <property type="term" value="P:inflammatory response"/>
    <property type="evidence" value="ECO:0007669"/>
    <property type="project" value="UniProtKB-KW"/>
</dbReference>
<dbReference type="PANTHER" id="PTHR12015">
    <property type="entry name" value="SMALL INDUCIBLE CYTOKINE A"/>
    <property type="match status" value="1"/>
</dbReference>
<comment type="similarity">
    <text evidence="2">Belongs to the intercrine beta (chemokine CC) family.</text>
</comment>
<evidence type="ECO:0000256" key="5">
    <source>
        <dbReference type="ARBA" id="ARBA00022525"/>
    </source>
</evidence>
<dbReference type="SMART" id="SM00199">
    <property type="entry name" value="SCY"/>
    <property type="match status" value="1"/>
</dbReference>
<keyword evidence="10" id="KW-0472">Membrane</keyword>
<keyword evidence="14" id="KW-1185">Reference proteome</keyword>
<comment type="caution">
    <text evidence="13">The sequence shown here is derived from an EMBL/GenBank/DDBJ whole genome shotgun (WGS) entry which is preliminary data.</text>
</comment>
<dbReference type="Gene3D" id="2.40.50.40">
    <property type="match status" value="1"/>
</dbReference>
<feature type="compositionally biased region" description="Polar residues" evidence="9">
    <location>
        <begin position="288"/>
        <end position="299"/>
    </location>
</feature>
<feature type="compositionally biased region" description="Low complexity" evidence="9">
    <location>
        <begin position="101"/>
        <end position="121"/>
    </location>
</feature>